<reference evidence="1 2" key="1">
    <citation type="submission" date="2020-08" db="EMBL/GenBank/DDBJ databases">
        <title>Whole genome shotgun sequence of Actinoplanes ianthinogenes NBRC 13996.</title>
        <authorList>
            <person name="Komaki H."/>
            <person name="Tamura T."/>
        </authorList>
    </citation>
    <scope>NUCLEOTIDE SEQUENCE [LARGE SCALE GENOMIC DNA]</scope>
    <source>
        <strain evidence="1 2">NBRC 13996</strain>
    </source>
</reference>
<proteinExistence type="predicted"/>
<dbReference type="InterPro" id="IPR022536">
    <property type="entry name" value="EspC"/>
</dbReference>
<dbReference type="Pfam" id="PF10824">
    <property type="entry name" value="T7SS_ESX_EspC"/>
    <property type="match status" value="1"/>
</dbReference>
<sequence>MSQPTAGEVSVATNVLRSEAGQWETQAGKLTSLSTEAAGMEFGRLEAGLFQAMVGPYNDVINAVTARATEGATAMKEIAATLRNAANTYEAEDQAGAHRLKNIY</sequence>
<accession>A0ABN6CJF0</accession>
<dbReference type="EMBL" id="AP023356">
    <property type="protein sequence ID" value="BCJ44839.1"/>
    <property type="molecule type" value="Genomic_DNA"/>
</dbReference>
<dbReference type="Proteomes" id="UP000676967">
    <property type="component" value="Chromosome"/>
</dbReference>
<evidence type="ECO:0000313" key="1">
    <source>
        <dbReference type="EMBL" id="BCJ44839.1"/>
    </source>
</evidence>
<evidence type="ECO:0000313" key="2">
    <source>
        <dbReference type="Proteomes" id="UP000676967"/>
    </source>
</evidence>
<protein>
    <recommendedName>
        <fullName evidence="3">Excreted virulence factor EspC (Type VII ESX diderm)</fullName>
    </recommendedName>
</protein>
<dbReference type="RefSeq" id="WP_189329664.1">
    <property type="nucleotide sequence ID" value="NZ_AP023356.1"/>
</dbReference>
<evidence type="ECO:0008006" key="3">
    <source>
        <dbReference type="Google" id="ProtNLM"/>
    </source>
</evidence>
<name>A0ABN6CJF0_9ACTN</name>
<gene>
    <name evidence="1" type="ORF">Aiant_54960</name>
</gene>
<dbReference type="Gene3D" id="1.10.287.1060">
    <property type="entry name" value="ESAT-6-like"/>
    <property type="match status" value="1"/>
</dbReference>
<organism evidence="1 2">
    <name type="scientific">Actinoplanes ianthinogenes</name>
    <dbReference type="NCBI Taxonomy" id="122358"/>
    <lineage>
        <taxon>Bacteria</taxon>
        <taxon>Bacillati</taxon>
        <taxon>Actinomycetota</taxon>
        <taxon>Actinomycetes</taxon>
        <taxon>Micromonosporales</taxon>
        <taxon>Micromonosporaceae</taxon>
        <taxon>Actinoplanes</taxon>
    </lineage>
</organism>
<keyword evidence="2" id="KW-1185">Reference proteome</keyword>